<dbReference type="RefSeq" id="XP_010504954.1">
    <property type="nucleotide sequence ID" value="XM_010506652.2"/>
</dbReference>
<protein>
    <submittedName>
        <fullName evidence="4 5">RNA polymerase I-specific transcription initiation factor RRN3-like</fullName>
    </submittedName>
</protein>
<evidence type="ECO:0000256" key="1">
    <source>
        <dbReference type="ARBA" id="ARBA00010098"/>
    </source>
</evidence>
<proteinExistence type="inferred from homology"/>
<dbReference type="RefSeq" id="XP_010504952.1">
    <property type="nucleotide sequence ID" value="XM_010506650.2"/>
</dbReference>
<dbReference type="RefSeq" id="XP_010504957.1">
    <property type="nucleotide sequence ID" value="XM_010506655.2"/>
</dbReference>
<evidence type="ECO:0000313" key="7">
    <source>
        <dbReference type="RefSeq" id="XP_010504954.1"/>
    </source>
</evidence>
<evidence type="ECO:0000313" key="10">
    <source>
        <dbReference type="RefSeq" id="XP_010504957.1"/>
    </source>
</evidence>
<evidence type="ECO:0000313" key="6">
    <source>
        <dbReference type="RefSeq" id="XP_010504953.1"/>
    </source>
</evidence>
<dbReference type="Proteomes" id="UP000694864">
    <property type="component" value="Chromosome 4"/>
</dbReference>
<evidence type="ECO:0000313" key="5">
    <source>
        <dbReference type="RefSeq" id="XP_010504952.1"/>
    </source>
</evidence>
<dbReference type="InterPro" id="IPR007991">
    <property type="entry name" value="RNA_pol_I_trans_ini_fac_RRN3"/>
</dbReference>
<dbReference type="RefSeq" id="XP_010504955.1">
    <property type="nucleotide sequence ID" value="XM_010506653.2"/>
</dbReference>
<dbReference type="GeneID" id="104781872"/>
<keyword evidence="3" id="KW-1185">Reference proteome</keyword>
<evidence type="ECO:0000313" key="8">
    <source>
        <dbReference type="RefSeq" id="XP_010504955.1"/>
    </source>
</evidence>
<feature type="compositionally biased region" description="Acidic residues" evidence="2">
    <location>
        <begin position="562"/>
        <end position="576"/>
    </location>
</feature>
<accession>A0ABM0YRS3</accession>
<reference evidence="3" key="1">
    <citation type="journal article" date="1997" name="Nucleic Acids Res.">
        <title>tRNAscan-SE: a program for improved detection of transfer RNA genes in genomic sequence.</title>
        <authorList>
            <person name="Lowe T.M."/>
            <person name="Eddy S.R."/>
        </authorList>
    </citation>
    <scope>NUCLEOTIDE SEQUENCE [LARGE SCALE GENOMIC DNA]</scope>
    <source>
        <strain evidence="3">r\DH55</strain>
    </source>
</reference>
<sequence length="616" mass="69309">MGAVEVLNDSSSLYTSDLVDNVDLSDMNLVQTLRKALTSVQTGDSDLYIEIVEVMSRDVKDFRADFDAVAQLETVLKALSCSVSCIDIVHHYKLLSALFGMKLWDHNPNVMDALVNLVISLAVTSGKYLDSCLNMLIKNFLPPPWVIKNLSNPRILNKKIEVLSRVHAALLKISILVPLTPSRLVPMLSQNMPKIHRKDLLMVIYVENLLKLENSSIGRVGGSMILNVVMERLRDLDVEIGWDDIPQDDSNRGMFDMELEDAVEGTIDEGDELPVGPLSQDTSGGSIVVSELLDKLMVKAFEHLESCQNDGRLDEVFELLFQSFENFILDTYKSKISQFLMFYACSLDPENCGVKFASKLMDIFLSSRKSPATRRSAVAYLASFLARAKFLPVSFVASMLKRLMDECVGYCRNCNGDIRPEAHLIFFSGCQAIMYVLCFRMRSILDVPRLRSELTPLESILTHKLDPLSVCIPSVVAEFLRQAKADGLFIVSDSFIFNNLLESELSGDFGGCDKLKTFFPFDPCLLKSSNSFISPSFIYWSMVRAPYDEDEEDDFDAEVIVNGDDDSEEGEDDDNDYAMNKMSITPKHSFKNQMMERDRLLRMPSRIRPSTSPESL</sequence>
<reference evidence="4 5" key="3">
    <citation type="submission" date="2025-05" db="UniProtKB">
        <authorList>
            <consortium name="RefSeq"/>
        </authorList>
    </citation>
    <scope>IDENTIFICATION</scope>
    <source>
        <tissue evidence="4 5">Leaf</tissue>
    </source>
</reference>
<dbReference type="RefSeq" id="XP_010504953.1">
    <property type="nucleotide sequence ID" value="XM_010506651.2"/>
</dbReference>
<reference evidence="3" key="2">
    <citation type="journal article" date="2014" name="Nat. Commun.">
        <title>The emerging biofuel crop Camelina sativa retains a highly undifferentiated hexaploid genome structure.</title>
        <authorList>
            <person name="Kagale S."/>
            <person name="Koh C."/>
            <person name="Nixon J."/>
            <person name="Bollina V."/>
            <person name="Clarke W.E."/>
            <person name="Tuteja R."/>
            <person name="Spillane C."/>
            <person name="Robinson S.J."/>
            <person name="Links M.G."/>
            <person name="Clarke C."/>
            <person name="Higgins E.E."/>
            <person name="Huebert T."/>
            <person name="Sharpe A.G."/>
            <person name="Parkin I.A."/>
        </authorList>
    </citation>
    <scope>NUCLEOTIDE SEQUENCE [LARGE SCALE GENOMIC DNA]</scope>
    <source>
        <strain evidence="3">r\DH55</strain>
    </source>
</reference>
<feature type="region of interest" description="Disordered" evidence="2">
    <location>
        <begin position="562"/>
        <end position="616"/>
    </location>
</feature>
<dbReference type="RefSeq" id="XP_010504951.1">
    <property type="nucleotide sequence ID" value="XM_010506649.2"/>
</dbReference>
<dbReference type="Pfam" id="PF05327">
    <property type="entry name" value="RRN3"/>
    <property type="match status" value="1"/>
</dbReference>
<dbReference type="RefSeq" id="XP_010504956.1">
    <property type="nucleotide sequence ID" value="XM_010506654.2"/>
</dbReference>
<evidence type="ECO:0000313" key="4">
    <source>
        <dbReference type="RefSeq" id="XP_010504951.1"/>
    </source>
</evidence>
<organism evidence="3 7">
    <name type="scientific">Camelina sativa</name>
    <name type="common">False flax</name>
    <name type="synonym">Myagrum sativum</name>
    <dbReference type="NCBI Taxonomy" id="90675"/>
    <lineage>
        <taxon>Eukaryota</taxon>
        <taxon>Viridiplantae</taxon>
        <taxon>Streptophyta</taxon>
        <taxon>Embryophyta</taxon>
        <taxon>Tracheophyta</taxon>
        <taxon>Spermatophyta</taxon>
        <taxon>Magnoliopsida</taxon>
        <taxon>eudicotyledons</taxon>
        <taxon>Gunneridae</taxon>
        <taxon>Pentapetalae</taxon>
        <taxon>rosids</taxon>
        <taxon>malvids</taxon>
        <taxon>Brassicales</taxon>
        <taxon>Brassicaceae</taxon>
        <taxon>Camelineae</taxon>
        <taxon>Camelina</taxon>
    </lineage>
</organism>
<evidence type="ECO:0000313" key="3">
    <source>
        <dbReference type="Proteomes" id="UP000694864"/>
    </source>
</evidence>
<name>A0ABM0YRS3_CAMSA</name>
<evidence type="ECO:0000256" key="2">
    <source>
        <dbReference type="SAM" id="MobiDB-lite"/>
    </source>
</evidence>
<comment type="similarity">
    <text evidence="1">Belongs to the RRN3 family.</text>
</comment>
<dbReference type="PANTHER" id="PTHR12790">
    <property type="entry name" value="TRANSCRIPTION INITIATION FACTOR IA RRN3"/>
    <property type="match status" value="1"/>
</dbReference>
<evidence type="ECO:0000313" key="9">
    <source>
        <dbReference type="RefSeq" id="XP_010504956.1"/>
    </source>
</evidence>
<dbReference type="PANTHER" id="PTHR12790:SF0">
    <property type="entry name" value="RNA POLYMERASE I-SPECIFIC TRANSCRIPTION INITIATION FACTOR RRN3-RELATED"/>
    <property type="match status" value="1"/>
</dbReference>
<gene>
    <name evidence="4 5 6 7 8 9 10" type="primary">LOC104781872</name>
</gene>